<feature type="compositionally biased region" description="Polar residues" evidence="1">
    <location>
        <begin position="8"/>
        <end position="21"/>
    </location>
</feature>
<dbReference type="Gene3D" id="2.170.270.10">
    <property type="entry name" value="SET domain"/>
    <property type="match status" value="1"/>
</dbReference>
<dbReference type="EMBL" id="JAEPRB010000002">
    <property type="protein sequence ID" value="KAG2228119.1"/>
    <property type="molecule type" value="Genomic_DNA"/>
</dbReference>
<feature type="compositionally biased region" description="Low complexity" evidence="1">
    <location>
        <begin position="516"/>
        <end position="535"/>
    </location>
</feature>
<evidence type="ECO:0000313" key="4">
    <source>
        <dbReference type="Proteomes" id="UP000646827"/>
    </source>
</evidence>
<feature type="region of interest" description="Disordered" evidence="1">
    <location>
        <begin position="38"/>
        <end position="112"/>
    </location>
</feature>
<dbReference type="InterPro" id="IPR046341">
    <property type="entry name" value="SET_dom_sf"/>
</dbReference>
<dbReference type="CDD" id="cd08161">
    <property type="entry name" value="SET"/>
    <property type="match status" value="1"/>
</dbReference>
<name>A0A8H7SD49_9FUNG</name>
<proteinExistence type="predicted"/>
<comment type="caution">
    <text evidence="3">The sequence shown here is derived from an EMBL/GenBank/DDBJ whole genome shotgun (WGS) entry which is preliminary data.</text>
</comment>
<keyword evidence="4" id="KW-1185">Reference proteome</keyword>
<feature type="region of interest" description="Disordered" evidence="1">
    <location>
        <begin position="516"/>
        <end position="560"/>
    </location>
</feature>
<dbReference type="Proteomes" id="UP000646827">
    <property type="component" value="Unassembled WGS sequence"/>
</dbReference>
<feature type="region of interest" description="Disordered" evidence="1">
    <location>
        <begin position="1"/>
        <end position="21"/>
    </location>
</feature>
<dbReference type="AlphaFoldDB" id="A0A8H7SD49"/>
<feature type="compositionally biased region" description="Low complexity" evidence="1">
    <location>
        <begin position="290"/>
        <end position="332"/>
    </location>
</feature>
<evidence type="ECO:0000259" key="2">
    <source>
        <dbReference type="PROSITE" id="PS50280"/>
    </source>
</evidence>
<dbReference type="SUPFAM" id="SSF82199">
    <property type="entry name" value="SET domain"/>
    <property type="match status" value="1"/>
</dbReference>
<feature type="compositionally biased region" description="Low complexity" evidence="1">
    <location>
        <begin position="40"/>
        <end position="55"/>
    </location>
</feature>
<dbReference type="InterPro" id="IPR001214">
    <property type="entry name" value="SET_dom"/>
</dbReference>
<organism evidence="3 4">
    <name type="scientific">Circinella minor</name>
    <dbReference type="NCBI Taxonomy" id="1195481"/>
    <lineage>
        <taxon>Eukaryota</taxon>
        <taxon>Fungi</taxon>
        <taxon>Fungi incertae sedis</taxon>
        <taxon>Mucoromycota</taxon>
        <taxon>Mucoromycotina</taxon>
        <taxon>Mucoromycetes</taxon>
        <taxon>Mucorales</taxon>
        <taxon>Lichtheimiaceae</taxon>
        <taxon>Circinella</taxon>
    </lineage>
</organism>
<dbReference type="Pfam" id="PF00856">
    <property type="entry name" value="SET"/>
    <property type="match status" value="1"/>
</dbReference>
<reference evidence="3 4" key="1">
    <citation type="submission" date="2020-12" db="EMBL/GenBank/DDBJ databases">
        <title>Metabolic potential, ecology and presence of endohyphal bacteria is reflected in genomic diversity of Mucoromycotina.</title>
        <authorList>
            <person name="Muszewska A."/>
            <person name="Okrasinska A."/>
            <person name="Steczkiewicz K."/>
            <person name="Drgas O."/>
            <person name="Orlowska M."/>
            <person name="Perlinska-Lenart U."/>
            <person name="Aleksandrzak-Piekarczyk T."/>
            <person name="Szatraj K."/>
            <person name="Zielenkiewicz U."/>
            <person name="Pilsyk S."/>
            <person name="Malc E."/>
            <person name="Mieczkowski P."/>
            <person name="Kruszewska J.S."/>
            <person name="Biernat P."/>
            <person name="Pawlowska J."/>
        </authorList>
    </citation>
    <scope>NUCLEOTIDE SEQUENCE [LARGE SCALE GENOMIC DNA]</scope>
    <source>
        <strain evidence="3 4">CBS 142.35</strain>
    </source>
</reference>
<accession>A0A8H7SD49</accession>
<gene>
    <name evidence="3" type="ORF">INT45_009165</name>
</gene>
<feature type="compositionally biased region" description="Low complexity" evidence="1">
    <location>
        <begin position="549"/>
        <end position="560"/>
    </location>
</feature>
<protein>
    <recommendedName>
        <fullName evidence="2">SET domain-containing protein</fullName>
    </recommendedName>
</protein>
<sequence length="560" mass="63454">MANHHNSESVMASQENDTTITTSTIRESMDFMKKDQITINNNNNNNSNNLNNSNNTKKRTNDLITDPMDLDVQDENGHPHQQKQRRTESPAKTLPTMHEAQRRTKRSGNRSAVQPRWHNQAYMLFLALRQHPHRCLSRPELIKAALALDEKISKERNLPRVFKGKTPMNSASASLTTNTDRYFIPFRPDGSRSMHFKLAYEPGNFKIAVQEYTKWEKKLAEHDWPFCFGIPKNPSLLSTNANGKEKEHQLQQRYRKPALPQLTEFDEFMMSRNGNNGCHVPQSHHDNDDNSNNTKNDNSDKNNNVITTTSGTTHGDTNINVNIDNGNINGNNRKMDVDKTNGEDGSNTAAIKAVNESEQQEETKLDDLDLSDVPKTWRDILYVGDSTIQGAGQGLFAKRKLPYNSPLGFYFGVPMTEDEYDSLKDGVGRASEYSIMYRRTVLDATNEHGQPFIDPEGEMFCPFHFMNETNEQQANILFIEGAVVNQVICWTKRDIEPGEELFVWYGRDVDRHWTPTTTATSSSSSLSPSVSNNSNRTAQTSEIYEKKTSSSQITSSTSLS</sequence>
<evidence type="ECO:0000313" key="3">
    <source>
        <dbReference type="EMBL" id="KAG2228119.1"/>
    </source>
</evidence>
<feature type="domain" description="SET" evidence="2">
    <location>
        <begin position="379"/>
        <end position="506"/>
    </location>
</feature>
<dbReference type="OrthoDB" id="5560686at2759"/>
<evidence type="ECO:0000256" key="1">
    <source>
        <dbReference type="SAM" id="MobiDB-lite"/>
    </source>
</evidence>
<feature type="region of interest" description="Disordered" evidence="1">
    <location>
        <begin position="270"/>
        <end position="334"/>
    </location>
</feature>
<dbReference type="PROSITE" id="PS50280">
    <property type="entry name" value="SET"/>
    <property type="match status" value="1"/>
</dbReference>